<organism evidence="1 2">
    <name type="scientific">Candidatus Devosia phytovorans</name>
    <dbReference type="NCBI Taxonomy" id="3121372"/>
    <lineage>
        <taxon>Bacteria</taxon>
        <taxon>Pseudomonadati</taxon>
        <taxon>Pseudomonadota</taxon>
        <taxon>Alphaproteobacteria</taxon>
        <taxon>Hyphomicrobiales</taxon>
        <taxon>Devosiaceae</taxon>
        <taxon>Devosia</taxon>
    </lineage>
</organism>
<sequence length="81" mass="8777">MSNFDFHAPAELYLGSTWQTARAQGARNFRTAAQALRFAFEEAAPVSLHGANLVIGETSFTGPELAGLYRNLGIPAQPRIN</sequence>
<dbReference type="AlphaFoldDB" id="A0AAJ5VS78"/>
<name>A0AAJ5VS78_9HYPH</name>
<evidence type="ECO:0000313" key="1">
    <source>
        <dbReference type="EMBL" id="WEK03853.1"/>
    </source>
</evidence>
<dbReference type="EMBL" id="CP119312">
    <property type="protein sequence ID" value="WEK03853.1"/>
    <property type="molecule type" value="Genomic_DNA"/>
</dbReference>
<proteinExistence type="predicted"/>
<evidence type="ECO:0000313" key="2">
    <source>
        <dbReference type="Proteomes" id="UP001217476"/>
    </source>
</evidence>
<protein>
    <submittedName>
        <fullName evidence="1">Uncharacterized protein</fullName>
    </submittedName>
</protein>
<dbReference type="Proteomes" id="UP001217476">
    <property type="component" value="Chromosome"/>
</dbReference>
<reference evidence="1" key="1">
    <citation type="submission" date="2023-03" db="EMBL/GenBank/DDBJ databases">
        <title>Andean soil-derived lignocellulolytic bacterial consortium as a source of novel taxa and putative plastic-active enzymes.</title>
        <authorList>
            <person name="Diaz-Garcia L."/>
            <person name="Chuvochina M."/>
            <person name="Feuerriegel G."/>
            <person name="Bunk B."/>
            <person name="Sproer C."/>
            <person name="Streit W.R."/>
            <person name="Rodriguez L.M."/>
            <person name="Overmann J."/>
            <person name="Jimenez D.J."/>
        </authorList>
    </citation>
    <scope>NUCLEOTIDE SEQUENCE</scope>
    <source>
        <strain evidence="1">MAG 4196</strain>
    </source>
</reference>
<accession>A0AAJ5VS78</accession>
<gene>
    <name evidence="1" type="ORF">P0Y65_16915</name>
</gene>